<organism evidence="1 2">
    <name type="scientific">Ameca splendens</name>
    <dbReference type="NCBI Taxonomy" id="208324"/>
    <lineage>
        <taxon>Eukaryota</taxon>
        <taxon>Metazoa</taxon>
        <taxon>Chordata</taxon>
        <taxon>Craniata</taxon>
        <taxon>Vertebrata</taxon>
        <taxon>Euteleostomi</taxon>
        <taxon>Actinopterygii</taxon>
        <taxon>Neopterygii</taxon>
        <taxon>Teleostei</taxon>
        <taxon>Neoteleostei</taxon>
        <taxon>Acanthomorphata</taxon>
        <taxon>Ovalentaria</taxon>
        <taxon>Atherinomorphae</taxon>
        <taxon>Cyprinodontiformes</taxon>
        <taxon>Goodeidae</taxon>
        <taxon>Ameca</taxon>
    </lineage>
</organism>
<name>A0ABV0XEA0_9TELE</name>
<dbReference type="Proteomes" id="UP001469553">
    <property type="component" value="Unassembled WGS sequence"/>
</dbReference>
<evidence type="ECO:0000313" key="1">
    <source>
        <dbReference type="EMBL" id="MEQ2279787.1"/>
    </source>
</evidence>
<sequence>MENTWMVYGDQLENHGRTVQNSRCETTEEHLDYSLENTLRAGGSDSDLTSMVVTDLWTRRLTRSELNSVQEPLDFVLFKRFCSVS</sequence>
<evidence type="ECO:0000313" key="2">
    <source>
        <dbReference type="Proteomes" id="UP001469553"/>
    </source>
</evidence>
<keyword evidence="2" id="KW-1185">Reference proteome</keyword>
<proteinExistence type="predicted"/>
<dbReference type="EMBL" id="JAHRIP010000827">
    <property type="protein sequence ID" value="MEQ2279787.1"/>
    <property type="molecule type" value="Genomic_DNA"/>
</dbReference>
<comment type="caution">
    <text evidence="1">The sequence shown here is derived from an EMBL/GenBank/DDBJ whole genome shotgun (WGS) entry which is preliminary data.</text>
</comment>
<gene>
    <name evidence="1" type="ORF">AMECASPLE_012912</name>
</gene>
<reference evidence="1 2" key="1">
    <citation type="submission" date="2021-06" db="EMBL/GenBank/DDBJ databases">
        <authorList>
            <person name="Palmer J.M."/>
        </authorList>
    </citation>
    <scope>NUCLEOTIDE SEQUENCE [LARGE SCALE GENOMIC DNA]</scope>
    <source>
        <strain evidence="1 2">AS_MEX2019</strain>
        <tissue evidence="1">Muscle</tissue>
    </source>
</reference>
<accession>A0ABV0XEA0</accession>
<protein>
    <submittedName>
        <fullName evidence="1">Uncharacterized protein</fullName>
    </submittedName>
</protein>